<proteinExistence type="predicted"/>
<evidence type="ECO:0000313" key="1">
    <source>
        <dbReference type="EMBL" id="KAB7891549.1"/>
    </source>
</evidence>
<keyword evidence="2" id="KW-1185">Reference proteome</keyword>
<gene>
    <name evidence="1" type="ORF">GBG18_06720</name>
</gene>
<reference evidence="1 2" key="1">
    <citation type="submission" date="2019-10" db="EMBL/GenBank/DDBJ databases">
        <title>Poseidonibacter ostreae sp. nov., isolated from the gut of the Ostrea denselamellosa.</title>
        <authorList>
            <person name="Choi A."/>
        </authorList>
    </citation>
    <scope>NUCLEOTIDE SEQUENCE [LARGE SCALE GENOMIC DNA]</scope>
    <source>
        <strain evidence="1 2">SJOD-M-5</strain>
    </source>
</reference>
<dbReference type="RefSeq" id="WP_152189584.1">
    <property type="nucleotide sequence ID" value="NZ_WFKJ01000016.1"/>
</dbReference>
<name>A0ABQ6VMA1_9BACT</name>
<sequence>MKLILINYYLQRFDNVRMNPLVNINELEELHHEIYSIIESYTKKHKIEDVFTDILNHIALDVNYEIEKACEQLNVNNDEV</sequence>
<comment type="caution">
    <text evidence="1">The sequence shown here is derived from an EMBL/GenBank/DDBJ whole genome shotgun (WGS) entry which is preliminary data.</text>
</comment>
<accession>A0ABQ6VMA1</accession>
<evidence type="ECO:0000313" key="2">
    <source>
        <dbReference type="Proteomes" id="UP000461010"/>
    </source>
</evidence>
<organism evidence="1 2">
    <name type="scientific">Poseidonibacter ostreae</name>
    <dbReference type="NCBI Taxonomy" id="2654171"/>
    <lineage>
        <taxon>Bacteria</taxon>
        <taxon>Pseudomonadati</taxon>
        <taxon>Campylobacterota</taxon>
        <taxon>Epsilonproteobacteria</taxon>
        <taxon>Campylobacterales</taxon>
        <taxon>Arcobacteraceae</taxon>
        <taxon>Poseidonibacter</taxon>
    </lineage>
</organism>
<protein>
    <submittedName>
        <fullName evidence="1">Uncharacterized protein</fullName>
    </submittedName>
</protein>
<dbReference type="EMBL" id="WFKJ01000016">
    <property type="protein sequence ID" value="KAB7891549.1"/>
    <property type="molecule type" value="Genomic_DNA"/>
</dbReference>
<dbReference type="Proteomes" id="UP000461010">
    <property type="component" value="Unassembled WGS sequence"/>
</dbReference>